<comment type="similarity">
    <text evidence="9">Belongs to the methyltransferase superfamily. METTL18 family.</text>
</comment>
<dbReference type="InterPro" id="IPR019410">
    <property type="entry name" value="Methyltransf_16"/>
</dbReference>
<comment type="caution">
    <text evidence="11">The sequence shown here is derived from an EMBL/GenBank/DDBJ whole genome shotgun (WGS) entry which is preliminary data.</text>
</comment>
<evidence type="ECO:0000256" key="9">
    <source>
        <dbReference type="ARBA" id="ARBA00038126"/>
    </source>
</evidence>
<dbReference type="VEuPathDB" id="FungiDB:AB675_2809"/>
<dbReference type="EC" id="2.1.1.85" evidence="3"/>
<dbReference type="GO" id="GO:0018064">
    <property type="term" value="F:protein-L-histidine N-tele-methyltransferase activity"/>
    <property type="evidence" value="ECO:0007669"/>
    <property type="project" value="UniProtKB-EC"/>
</dbReference>
<dbReference type="STRING" id="1664694.A0A0N0NRF9"/>
<dbReference type="GO" id="GO:0032259">
    <property type="term" value="P:methylation"/>
    <property type="evidence" value="ECO:0007669"/>
    <property type="project" value="UniProtKB-KW"/>
</dbReference>
<reference evidence="11 12" key="1">
    <citation type="submission" date="2015-06" db="EMBL/GenBank/DDBJ databases">
        <title>Draft genome of the ant-associated black yeast Phialophora attae CBS 131958.</title>
        <authorList>
            <person name="Moreno L.F."/>
            <person name="Stielow B.J."/>
            <person name="de Hoog S."/>
            <person name="Vicente V.A."/>
            <person name="Weiss V.A."/>
            <person name="de Vries M."/>
            <person name="Cruz L.M."/>
            <person name="Souza E.M."/>
        </authorList>
    </citation>
    <scope>NUCLEOTIDE SEQUENCE [LARGE SCALE GENOMIC DNA]</scope>
    <source>
        <strain evidence="11 12">CBS 131958</strain>
    </source>
</reference>
<protein>
    <recommendedName>
        <fullName evidence="3">protein-histidine N-methyltransferase</fullName>
        <ecNumber evidence="3">2.1.1.85</ecNumber>
    </recommendedName>
</protein>
<dbReference type="InterPro" id="IPR029063">
    <property type="entry name" value="SAM-dependent_MTases_sf"/>
</dbReference>
<accession>A0A0N0NRF9</accession>
<organism evidence="11 12">
    <name type="scientific">Cyphellophora attinorum</name>
    <dbReference type="NCBI Taxonomy" id="1664694"/>
    <lineage>
        <taxon>Eukaryota</taxon>
        <taxon>Fungi</taxon>
        <taxon>Dikarya</taxon>
        <taxon>Ascomycota</taxon>
        <taxon>Pezizomycotina</taxon>
        <taxon>Eurotiomycetes</taxon>
        <taxon>Chaetothyriomycetidae</taxon>
        <taxon>Chaetothyriales</taxon>
        <taxon>Cyphellophoraceae</taxon>
        <taxon>Cyphellophora</taxon>
    </lineage>
</organism>
<evidence type="ECO:0000256" key="6">
    <source>
        <dbReference type="ARBA" id="ARBA00022679"/>
    </source>
</evidence>
<dbReference type="GeneID" id="28734689"/>
<evidence type="ECO:0000256" key="4">
    <source>
        <dbReference type="ARBA" id="ARBA00022490"/>
    </source>
</evidence>
<evidence type="ECO:0000313" key="12">
    <source>
        <dbReference type="Proteomes" id="UP000038010"/>
    </source>
</evidence>
<dbReference type="GO" id="GO:0005634">
    <property type="term" value="C:nucleus"/>
    <property type="evidence" value="ECO:0007669"/>
    <property type="project" value="UniProtKB-SubCell"/>
</dbReference>
<keyword evidence="5 11" id="KW-0489">Methyltransferase</keyword>
<dbReference type="GO" id="GO:0005737">
    <property type="term" value="C:cytoplasm"/>
    <property type="evidence" value="ECO:0007669"/>
    <property type="project" value="UniProtKB-SubCell"/>
</dbReference>
<evidence type="ECO:0000256" key="8">
    <source>
        <dbReference type="ARBA" id="ARBA00023242"/>
    </source>
</evidence>
<keyword evidence="4" id="KW-0963">Cytoplasm</keyword>
<evidence type="ECO:0000256" key="2">
    <source>
        <dbReference type="ARBA" id="ARBA00004496"/>
    </source>
</evidence>
<dbReference type="OrthoDB" id="1723750at2759"/>
<comment type="subcellular location">
    <subcellularLocation>
        <location evidence="2">Cytoplasm</location>
    </subcellularLocation>
    <subcellularLocation>
        <location evidence="1">Nucleus</location>
    </subcellularLocation>
</comment>
<evidence type="ECO:0000256" key="10">
    <source>
        <dbReference type="SAM" id="MobiDB-lite"/>
    </source>
</evidence>
<feature type="compositionally biased region" description="Acidic residues" evidence="10">
    <location>
        <begin position="10"/>
        <end position="24"/>
    </location>
</feature>
<dbReference type="PANTHER" id="PTHR14614:SF39">
    <property type="entry name" value="HISTIDINE PROTEIN METHYLTRANSFERASE 1 HOMOLOG"/>
    <property type="match status" value="1"/>
</dbReference>
<proteinExistence type="inferred from homology"/>
<evidence type="ECO:0000256" key="7">
    <source>
        <dbReference type="ARBA" id="ARBA00022691"/>
    </source>
</evidence>
<sequence length="339" mass="36920">MSFSFGFSGDDIEGGEHEDVDQDPETNRNDVSEKQDVVAQPRVHTLKELLTSLPSQITYNSLRLPALANGFPNSPPLNVLRRSLVDIRAQLMAEASEANDNDHLIENLNAGDLSKHAQLSNEPTHVIELGAGSAIPSLTVLKLRPKAGPKLHLTLADYNADVLKLCTAPNTFLHLCPPKDAPQRGALNLGHEYDYDLEEVQPQLNGIEDVLAEQHLSVDFVSGGWGKQFVDLVTSLEPSNSGSDAQLKRLILATETIYSPDTLPVFTSTLLSLLRQARSGSRALVAAKQIYFGVGGGVAEFERELKTQDANAQLKSVWQCPYKDTVGRVILEVTLPQGP</sequence>
<name>A0A0N0NRF9_9EURO</name>
<dbReference type="Gene3D" id="3.40.50.150">
    <property type="entry name" value="Vaccinia Virus protein VP39"/>
    <property type="match status" value="1"/>
</dbReference>
<dbReference type="RefSeq" id="XP_018005004.1">
    <property type="nucleotide sequence ID" value="XM_018142809.1"/>
</dbReference>
<evidence type="ECO:0000256" key="5">
    <source>
        <dbReference type="ARBA" id="ARBA00022603"/>
    </source>
</evidence>
<feature type="compositionally biased region" description="Basic and acidic residues" evidence="10">
    <location>
        <begin position="25"/>
        <end position="36"/>
    </location>
</feature>
<evidence type="ECO:0000256" key="1">
    <source>
        <dbReference type="ARBA" id="ARBA00004123"/>
    </source>
</evidence>
<keyword evidence="12" id="KW-1185">Reference proteome</keyword>
<gene>
    <name evidence="11" type="ORF">AB675_2809</name>
</gene>
<keyword evidence="7" id="KW-0949">S-adenosyl-L-methionine</keyword>
<keyword evidence="6 11" id="KW-0808">Transferase</keyword>
<dbReference type="EMBL" id="LFJN01000002">
    <property type="protein sequence ID" value="KPI45041.1"/>
    <property type="molecule type" value="Genomic_DNA"/>
</dbReference>
<evidence type="ECO:0000256" key="3">
    <source>
        <dbReference type="ARBA" id="ARBA00012533"/>
    </source>
</evidence>
<evidence type="ECO:0000313" key="11">
    <source>
        <dbReference type="EMBL" id="KPI45041.1"/>
    </source>
</evidence>
<feature type="region of interest" description="Disordered" evidence="10">
    <location>
        <begin position="1"/>
        <end position="38"/>
    </location>
</feature>
<dbReference type="Proteomes" id="UP000038010">
    <property type="component" value="Unassembled WGS sequence"/>
</dbReference>
<dbReference type="PANTHER" id="PTHR14614">
    <property type="entry name" value="HEPATOCELLULAR CARCINOMA-ASSOCIATED ANTIGEN"/>
    <property type="match status" value="1"/>
</dbReference>
<keyword evidence="8" id="KW-0539">Nucleus</keyword>
<dbReference type="AlphaFoldDB" id="A0A0N0NRF9"/>